<dbReference type="VEuPathDB" id="VectorBase:ASTEI08600"/>
<evidence type="ECO:0000313" key="1">
    <source>
        <dbReference type="EnsemblMetazoa" id="ASTEI08600-PA"/>
    </source>
</evidence>
<dbReference type="GO" id="GO:0005615">
    <property type="term" value="C:extracellular space"/>
    <property type="evidence" value="ECO:0007669"/>
    <property type="project" value="TreeGrafter"/>
</dbReference>
<organism evidence="1 2">
    <name type="scientific">Anopheles stephensi</name>
    <name type="common">Indo-Pakistan malaria mosquito</name>
    <dbReference type="NCBI Taxonomy" id="30069"/>
    <lineage>
        <taxon>Eukaryota</taxon>
        <taxon>Metazoa</taxon>
        <taxon>Ecdysozoa</taxon>
        <taxon>Arthropoda</taxon>
        <taxon>Hexapoda</taxon>
        <taxon>Insecta</taxon>
        <taxon>Pterygota</taxon>
        <taxon>Neoptera</taxon>
        <taxon>Endopterygota</taxon>
        <taxon>Diptera</taxon>
        <taxon>Nematocera</taxon>
        <taxon>Culicoidea</taxon>
        <taxon>Culicidae</taxon>
        <taxon>Anophelinae</taxon>
        <taxon>Anopheles</taxon>
    </lineage>
</organism>
<dbReference type="Gene3D" id="3.90.215.10">
    <property type="entry name" value="Gamma Fibrinogen, chain A, domain 1"/>
    <property type="match status" value="1"/>
</dbReference>
<sequence>MDVIILVRWYSPSWKKSKKATCLPLHCRLNGIEERLDKMSSKNSTTVCAIEKVVVSSPVTTTATEGAVVQAPKRTVTEQAKFTVAPKPTARPRVGVERILKDVEVDKDKEYGSCRDVPSRVSGIFKIKMWNDGEPINVLCDLDPSDPGWIVIQNRFNGSVSFYRNWTDYEAGFGSLDGEFWFGLENISLMVNNGRQWEIKFWLKAFDAKAFIAKYGTFMIGTAAEGYELKQAGKYSGNAGDSLRQHLGMKFSTYDRDNDPVPNKNCAEKHRGAWWYHRHCVHSNLNALYGNVANEQSNCWHTIRPSWNGLQASKMMIRELR</sequence>
<evidence type="ECO:0000313" key="2">
    <source>
        <dbReference type="Proteomes" id="UP000076408"/>
    </source>
</evidence>
<dbReference type="AlphaFoldDB" id="A0A182YJG4"/>
<accession>A0A182YJG4</accession>
<reference evidence="2" key="1">
    <citation type="journal article" date="2014" name="Genome Biol.">
        <title>Genome analysis of a major urban malaria vector mosquito, Anopheles stephensi.</title>
        <authorList>
            <person name="Jiang X."/>
            <person name="Peery A."/>
            <person name="Hall A.B."/>
            <person name="Sharma A."/>
            <person name="Chen X.G."/>
            <person name="Waterhouse R.M."/>
            <person name="Komissarov A."/>
            <person name="Riehle M.M."/>
            <person name="Shouche Y."/>
            <person name="Sharakhova M.V."/>
            <person name="Lawson D."/>
            <person name="Pakpour N."/>
            <person name="Arensburger P."/>
            <person name="Davidson V.L."/>
            <person name="Eiglmeier K."/>
            <person name="Emrich S."/>
            <person name="George P."/>
            <person name="Kennedy R.C."/>
            <person name="Mane S.P."/>
            <person name="Maslen G."/>
            <person name="Oringanje C."/>
            <person name="Qi Y."/>
            <person name="Settlage R."/>
            <person name="Tojo M."/>
            <person name="Tubio J.M."/>
            <person name="Unger M.F."/>
            <person name="Wang B."/>
            <person name="Vernick K.D."/>
            <person name="Ribeiro J.M."/>
            <person name="James A.A."/>
            <person name="Michel K."/>
            <person name="Riehle M.A."/>
            <person name="Luckhart S."/>
            <person name="Sharakhov I.V."/>
            <person name="Tu Z."/>
        </authorList>
    </citation>
    <scope>NUCLEOTIDE SEQUENCE [LARGE SCALE GENOMIC DNA]</scope>
    <source>
        <strain evidence="2">Indian</strain>
    </source>
</reference>
<dbReference type="InterPro" id="IPR036056">
    <property type="entry name" value="Fibrinogen-like_C"/>
</dbReference>
<dbReference type="PANTHER" id="PTHR19143:SF327">
    <property type="entry name" value="FI21813P1-RELATED"/>
    <property type="match status" value="1"/>
</dbReference>
<dbReference type="VEuPathDB" id="VectorBase:ASTEI20_040976"/>
<dbReference type="Proteomes" id="UP000076408">
    <property type="component" value="Unassembled WGS sequence"/>
</dbReference>
<dbReference type="VEuPathDB" id="VectorBase:ASTE010400"/>
<dbReference type="STRING" id="30069.A0A182YJG4"/>
<name>A0A182YJG4_ANOST</name>
<dbReference type="PROSITE" id="PS51406">
    <property type="entry name" value="FIBRINOGEN_C_2"/>
    <property type="match status" value="1"/>
</dbReference>
<dbReference type="Pfam" id="PF00147">
    <property type="entry name" value="Fibrinogen_C"/>
    <property type="match status" value="1"/>
</dbReference>
<reference evidence="1" key="2">
    <citation type="submission" date="2020-05" db="UniProtKB">
        <authorList>
            <consortium name="EnsemblMetazoa"/>
        </authorList>
    </citation>
    <scope>IDENTIFICATION</scope>
    <source>
        <strain evidence="1">Indian</strain>
    </source>
</reference>
<dbReference type="CDD" id="cd00087">
    <property type="entry name" value="FReD"/>
    <property type="match status" value="1"/>
</dbReference>
<dbReference type="InterPro" id="IPR014716">
    <property type="entry name" value="Fibrinogen_a/b/g_C_1"/>
</dbReference>
<dbReference type="InterPro" id="IPR050373">
    <property type="entry name" value="Fibrinogen_C-term_domain"/>
</dbReference>
<dbReference type="SMART" id="SM00186">
    <property type="entry name" value="FBG"/>
    <property type="match status" value="1"/>
</dbReference>
<proteinExistence type="predicted"/>
<protein>
    <submittedName>
        <fullName evidence="1">Fibrinogen C-terminal domain-containing protein</fullName>
    </submittedName>
</protein>
<dbReference type="SUPFAM" id="SSF56496">
    <property type="entry name" value="Fibrinogen C-terminal domain-like"/>
    <property type="match status" value="1"/>
</dbReference>
<dbReference type="OMA" id="NCWHTIR"/>
<keyword evidence="2" id="KW-1185">Reference proteome</keyword>
<dbReference type="InterPro" id="IPR002181">
    <property type="entry name" value="Fibrinogen_a/b/g_C_dom"/>
</dbReference>
<dbReference type="PANTHER" id="PTHR19143">
    <property type="entry name" value="FIBRINOGEN/TENASCIN/ANGIOPOEITIN"/>
    <property type="match status" value="1"/>
</dbReference>
<dbReference type="EnsemblMetazoa" id="ASTEI08600-RA">
    <property type="protein sequence ID" value="ASTEI08600-PA"/>
    <property type="gene ID" value="ASTEI08600"/>
</dbReference>